<dbReference type="InterPro" id="IPR058781">
    <property type="entry name" value="HH_AprE-like"/>
</dbReference>
<proteinExistence type="inferred from homology"/>
<evidence type="ECO:0000256" key="9">
    <source>
        <dbReference type="RuleBase" id="RU365093"/>
    </source>
</evidence>
<evidence type="ECO:0000256" key="1">
    <source>
        <dbReference type="ARBA" id="ARBA00004377"/>
    </source>
</evidence>
<evidence type="ECO:0000256" key="3">
    <source>
        <dbReference type="ARBA" id="ARBA00022448"/>
    </source>
</evidence>
<dbReference type="GO" id="GO:0005886">
    <property type="term" value="C:plasma membrane"/>
    <property type="evidence" value="ECO:0007669"/>
    <property type="project" value="UniProtKB-SubCell"/>
</dbReference>
<comment type="subcellular location">
    <subcellularLocation>
        <location evidence="1 9">Cell inner membrane</location>
        <topology evidence="1 9">Single-pass membrane protein</topology>
    </subcellularLocation>
</comment>
<evidence type="ECO:0000256" key="2">
    <source>
        <dbReference type="ARBA" id="ARBA00009477"/>
    </source>
</evidence>
<feature type="domain" description="AprE-like long alpha-helical hairpin" evidence="12">
    <location>
        <begin position="167"/>
        <end position="315"/>
    </location>
</feature>
<evidence type="ECO:0000256" key="4">
    <source>
        <dbReference type="ARBA" id="ARBA00022475"/>
    </source>
</evidence>
<dbReference type="InterPro" id="IPR050739">
    <property type="entry name" value="MFP"/>
</dbReference>
<evidence type="ECO:0000259" key="12">
    <source>
        <dbReference type="Pfam" id="PF25994"/>
    </source>
</evidence>
<name>A0A2N9W0P5_9HYPH</name>
<dbReference type="Gene3D" id="2.40.50.100">
    <property type="match status" value="1"/>
</dbReference>
<dbReference type="InterPro" id="IPR058982">
    <property type="entry name" value="Beta-barrel_AprE"/>
</dbReference>
<comment type="similarity">
    <text evidence="2 9">Belongs to the membrane fusion protein (MFP) (TC 8.A.1) family.</text>
</comment>
<feature type="transmembrane region" description="Helical" evidence="9">
    <location>
        <begin position="45"/>
        <end position="63"/>
    </location>
</feature>
<keyword evidence="7 9" id="KW-1133">Transmembrane helix</keyword>
<evidence type="ECO:0000313" key="15">
    <source>
        <dbReference type="Proteomes" id="UP000232163"/>
    </source>
</evidence>
<dbReference type="PANTHER" id="PTHR30386">
    <property type="entry name" value="MEMBRANE FUSION SUBUNIT OF EMRAB-TOLC MULTIDRUG EFFLUX PUMP"/>
    <property type="match status" value="1"/>
</dbReference>
<evidence type="ECO:0000259" key="13">
    <source>
        <dbReference type="Pfam" id="PF26002"/>
    </source>
</evidence>
<evidence type="ECO:0000313" key="14">
    <source>
        <dbReference type="EMBL" id="PIO45313.1"/>
    </source>
</evidence>
<keyword evidence="4 9" id="KW-1003">Cell membrane</keyword>
<reference evidence="14 15" key="1">
    <citation type="journal article" date="2017" name="Int J Environ Stud">
        <title>Does the Miocene-Pliocene relict legume Oxytropis triphylla form nitrogen-fixing nodules with a combination of bacterial strains?</title>
        <authorList>
            <person name="Safronova V."/>
            <person name="Belimov A."/>
            <person name="Sazanova A."/>
            <person name="Kuznetsova I."/>
            <person name="Popova J."/>
            <person name="Andronov E."/>
            <person name="Verkhozina A."/>
            <person name="Tikhonovich I."/>
        </authorList>
    </citation>
    <scope>NUCLEOTIDE SEQUENCE [LARGE SCALE GENOMIC DNA]</scope>
    <source>
        <strain evidence="14 15">Tri-38</strain>
    </source>
</reference>
<dbReference type="GO" id="GO:0015031">
    <property type="term" value="P:protein transport"/>
    <property type="evidence" value="ECO:0007669"/>
    <property type="project" value="InterPro"/>
</dbReference>
<evidence type="ECO:0000256" key="6">
    <source>
        <dbReference type="ARBA" id="ARBA00022692"/>
    </source>
</evidence>
<dbReference type="PRINTS" id="PR01490">
    <property type="entry name" value="RTXTOXIND"/>
</dbReference>
<dbReference type="PANTHER" id="PTHR30386:SF27">
    <property type="entry name" value="MEMBRANE FUSION PROTEIN (MFP) FAMILY PROTEIN"/>
    <property type="match status" value="1"/>
</dbReference>
<keyword evidence="8 9" id="KW-0472">Membrane</keyword>
<evidence type="ECO:0000256" key="10">
    <source>
        <dbReference type="SAM" id="Coils"/>
    </source>
</evidence>
<dbReference type="EMBL" id="MZMT01000020">
    <property type="protein sequence ID" value="PIO45313.1"/>
    <property type="molecule type" value="Genomic_DNA"/>
</dbReference>
<evidence type="ECO:0000256" key="7">
    <source>
        <dbReference type="ARBA" id="ARBA00022989"/>
    </source>
</evidence>
<feature type="coiled-coil region" evidence="10">
    <location>
        <begin position="290"/>
        <end position="317"/>
    </location>
</feature>
<sequence length="498" mass="54014">MNVQNTPPKSPGAKAEPSKRPRADNEFLPAALEILETPASPIRTAFIWFICILATGTLVWTWLGTFDIVSTAQGKIQPVGRVKVVQSLGMGKTRSVPVHNGMAVKAGDILVELDDTEIRAEENGYIAGLQAYRAEIVRRNAILSTVADWQKQKIWSAEGQVTNQSPVFPDDIPGAIRQREKLVYKADISQLRSSLGNLDAQRKQRQSEIDGLIETIAAQQILVSTLTERVSMRSELIASEAGSRAQVIDAMESQQSAAATLATQTGQLTQAHAAFDVTTSEAAKLVDNFLADNVEKLSEAARRVDDLEQQVIKAGKRRSSMTIISPTDGIVQASAITTIGQVVSPGTELMRIVPANGTLEVEAYLPNRDIGFVAARQRAVIKVEAFPFTRFGVVEGEVTRVATDAIPEPDAQQLEAAAAKELQSIIPTGNVQRVQRVQNLVFPVTISPDKSSINVDGKAMPLSPGMAVTIEVKTGKRRILEYLFSPLAEISSEAMKER</sequence>
<comment type="caution">
    <text evidence="14">The sequence shown here is derived from an EMBL/GenBank/DDBJ whole genome shotgun (WGS) entry which is preliminary data.</text>
</comment>
<protein>
    <recommendedName>
        <fullName evidence="9">Membrane fusion protein (MFP) family protein</fullName>
    </recommendedName>
</protein>
<dbReference type="Pfam" id="PF25994">
    <property type="entry name" value="HH_AprE"/>
    <property type="match status" value="1"/>
</dbReference>
<keyword evidence="10" id="KW-0175">Coiled coil</keyword>
<evidence type="ECO:0000256" key="8">
    <source>
        <dbReference type="ARBA" id="ARBA00023136"/>
    </source>
</evidence>
<keyword evidence="6 9" id="KW-0812">Transmembrane</keyword>
<evidence type="ECO:0000256" key="11">
    <source>
        <dbReference type="SAM" id="MobiDB-lite"/>
    </source>
</evidence>
<organism evidence="14 15">
    <name type="scientific">Phyllobacterium zundukense</name>
    <dbReference type="NCBI Taxonomy" id="1867719"/>
    <lineage>
        <taxon>Bacteria</taxon>
        <taxon>Pseudomonadati</taxon>
        <taxon>Pseudomonadota</taxon>
        <taxon>Alphaproteobacteria</taxon>
        <taxon>Hyphomicrobiales</taxon>
        <taxon>Phyllobacteriaceae</taxon>
        <taxon>Phyllobacterium</taxon>
    </lineage>
</organism>
<dbReference type="InterPro" id="IPR010129">
    <property type="entry name" value="T1SS_HlyD"/>
</dbReference>
<keyword evidence="5 9" id="KW-0997">Cell inner membrane</keyword>
<evidence type="ECO:0000256" key="5">
    <source>
        <dbReference type="ARBA" id="ARBA00022519"/>
    </source>
</evidence>
<feature type="domain" description="AprE-like beta-barrel" evidence="13">
    <location>
        <begin position="359"/>
        <end position="412"/>
    </location>
</feature>
<accession>A0A2N9W0P5</accession>
<dbReference type="Gene3D" id="2.40.30.170">
    <property type="match status" value="1"/>
</dbReference>
<dbReference type="Proteomes" id="UP000232163">
    <property type="component" value="Unassembled WGS sequence"/>
</dbReference>
<dbReference type="NCBIfam" id="TIGR01843">
    <property type="entry name" value="type_I_hlyD"/>
    <property type="match status" value="1"/>
</dbReference>
<dbReference type="RefSeq" id="WP_099997681.1">
    <property type="nucleotide sequence ID" value="NZ_CP017940.1"/>
</dbReference>
<keyword evidence="3 9" id="KW-0813">Transport</keyword>
<keyword evidence="15" id="KW-1185">Reference proteome</keyword>
<dbReference type="AlphaFoldDB" id="A0A2N9W0P5"/>
<dbReference type="Pfam" id="PF26002">
    <property type="entry name" value="Beta-barrel_AprE"/>
    <property type="match status" value="1"/>
</dbReference>
<feature type="region of interest" description="Disordered" evidence="11">
    <location>
        <begin position="1"/>
        <end position="22"/>
    </location>
</feature>
<gene>
    <name evidence="14" type="ORF">B5P45_07495</name>
</gene>
<dbReference type="KEGG" id="pht:BLM14_00880"/>
<dbReference type="OrthoDB" id="9810980at2"/>